<name>A0A8T0J0R3_CERPU</name>
<keyword evidence="2" id="KW-1185">Reference proteome</keyword>
<protein>
    <submittedName>
        <fullName evidence="1">Uncharacterized protein</fullName>
    </submittedName>
</protein>
<comment type="caution">
    <text evidence="1">The sequence shown here is derived from an EMBL/GenBank/DDBJ whole genome shotgun (WGS) entry which is preliminary data.</text>
</comment>
<dbReference type="AlphaFoldDB" id="A0A8T0J0R3"/>
<proteinExistence type="predicted"/>
<reference evidence="1" key="1">
    <citation type="submission" date="2020-06" db="EMBL/GenBank/DDBJ databases">
        <title>WGS assembly of Ceratodon purpureus strain R40.</title>
        <authorList>
            <person name="Carey S.B."/>
            <person name="Jenkins J."/>
            <person name="Shu S."/>
            <person name="Lovell J.T."/>
            <person name="Sreedasyam A."/>
            <person name="Maumus F."/>
            <person name="Tiley G.P."/>
            <person name="Fernandez-Pozo N."/>
            <person name="Barry K."/>
            <person name="Chen C."/>
            <person name="Wang M."/>
            <person name="Lipzen A."/>
            <person name="Daum C."/>
            <person name="Saski C.A."/>
            <person name="Payton A.C."/>
            <person name="Mcbreen J.C."/>
            <person name="Conrad R.E."/>
            <person name="Kollar L.M."/>
            <person name="Olsson S."/>
            <person name="Huttunen S."/>
            <person name="Landis J.B."/>
            <person name="Wickett N.J."/>
            <person name="Johnson M.G."/>
            <person name="Rensing S.A."/>
            <person name="Grimwood J."/>
            <person name="Schmutz J."/>
            <person name="Mcdaniel S.F."/>
        </authorList>
    </citation>
    <scope>NUCLEOTIDE SEQUENCE</scope>
    <source>
        <strain evidence="1">R40</strain>
    </source>
</reference>
<dbReference type="EMBL" id="CM026422">
    <property type="protein sequence ID" value="KAG0588709.1"/>
    <property type="molecule type" value="Genomic_DNA"/>
</dbReference>
<organism evidence="1 2">
    <name type="scientific">Ceratodon purpureus</name>
    <name type="common">Fire moss</name>
    <name type="synonym">Dicranum purpureum</name>
    <dbReference type="NCBI Taxonomy" id="3225"/>
    <lineage>
        <taxon>Eukaryota</taxon>
        <taxon>Viridiplantae</taxon>
        <taxon>Streptophyta</taxon>
        <taxon>Embryophyta</taxon>
        <taxon>Bryophyta</taxon>
        <taxon>Bryophytina</taxon>
        <taxon>Bryopsida</taxon>
        <taxon>Dicranidae</taxon>
        <taxon>Pseudoditrichales</taxon>
        <taxon>Ditrichaceae</taxon>
        <taxon>Ceratodon</taxon>
    </lineage>
</organism>
<evidence type="ECO:0000313" key="2">
    <source>
        <dbReference type="Proteomes" id="UP000822688"/>
    </source>
</evidence>
<dbReference type="Proteomes" id="UP000822688">
    <property type="component" value="Chromosome 2"/>
</dbReference>
<accession>A0A8T0J0R3</accession>
<evidence type="ECO:0000313" key="1">
    <source>
        <dbReference type="EMBL" id="KAG0588709.1"/>
    </source>
</evidence>
<sequence length="107" mass="11847">MPSLNLNLYPLPTPPRCCIPNLPNAAASLTSIYTIISNLIAVSPLRFVPTQPHPLTTTLQIINPRPQTPQTQLHNVTTPPPSTIHRHLLLILHPESNHPQSNHLLKT</sequence>
<gene>
    <name evidence="1" type="ORF">KC19_2G263500</name>
</gene>